<sequence>YGNGAIIDVTSRGSEPWVKFSPFYPHGGIPVPFTPGRTAASVEAIWQGLKIFEHQDIDEALLDDMTFHRRKRGGPARGQVLGHRAGIGGERLLGYAEARRLIYLPAYRWVLEHCVGDLVERLRKLSADRPVTLLDYDTNADINNLAKPLSHAALIIEYLIGTETGT</sequence>
<evidence type="ECO:0000313" key="1">
    <source>
        <dbReference type="EMBL" id="KPV53059.1"/>
    </source>
</evidence>
<comment type="caution">
    <text evidence="1">The sequence shown here is derived from an EMBL/GenBank/DDBJ whole genome shotgun (WGS) entry which is preliminary data.</text>
</comment>
<dbReference type="InterPro" id="IPR054219">
    <property type="entry name" value="DUF6939"/>
</dbReference>
<name>A0A0P9HEA6_9CHLR</name>
<evidence type="ECO:0000313" key="2">
    <source>
        <dbReference type="Proteomes" id="UP000050509"/>
    </source>
</evidence>
<dbReference type="Pfam" id="PF22075">
    <property type="entry name" value="DUF6939"/>
    <property type="match status" value="1"/>
</dbReference>
<organism evidence="1 2">
    <name type="scientific">Kouleothrix aurantiaca</name>
    <dbReference type="NCBI Taxonomy" id="186479"/>
    <lineage>
        <taxon>Bacteria</taxon>
        <taxon>Bacillati</taxon>
        <taxon>Chloroflexota</taxon>
        <taxon>Chloroflexia</taxon>
        <taxon>Chloroflexales</taxon>
        <taxon>Roseiflexineae</taxon>
        <taxon>Roseiflexaceae</taxon>
        <taxon>Kouleothrix</taxon>
    </lineage>
</organism>
<feature type="non-terminal residue" evidence="1">
    <location>
        <position position="1"/>
    </location>
</feature>
<proteinExistence type="predicted"/>
<dbReference type="Proteomes" id="UP000050509">
    <property type="component" value="Unassembled WGS sequence"/>
</dbReference>
<accession>A0A0P9HEA6</accession>
<dbReference type="AlphaFoldDB" id="A0A0P9HEA6"/>
<gene>
    <name evidence="1" type="ORF">SE17_11860</name>
</gene>
<dbReference type="PATRIC" id="fig|186479.3.peg.7357"/>
<dbReference type="EMBL" id="LJCR01000354">
    <property type="protein sequence ID" value="KPV53059.1"/>
    <property type="molecule type" value="Genomic_DNA"/>
</dbReference>
<keyword evidence="2" id="KW-1185">Reference proteome</keyword>
<protein>
    <submittedName>
        <fullName evidence="1">Uncharacterized protein</fullName>
    </submittedName>
</protein>
<reference evidence="1 2" key="1">
    <citation type="submission" date="2015-09" db="EMBL/GenBank/DDBJ databases">
        <title>Draft genome sequence of Kouleothrix aurantiaca JCM 19913.</title>
        <authorList>
            <person name="Hemp J."/>
        </authorList>
    </citation>
    <scope>NUCLEOTIDE SEQUENCE [LARGE SCALE GENOMIC DNA]</scope>
    <source>
        <strain evidence="1 2">COM-B</strain>
    </source>
</reference>